<dbReference type="OrthoDB" id="2043401at2"/>
<evidence type="ECO:0000256" key="6">
    <source>
        <dbReference type="RuleBase" id="RU363042"/>
    </source>
</evidence>
<keyword evidence="6" id="KW-0808">Transferase</keyword>
<keyword evidence="3 6" id="KW-0812">Transmembrane</keyword>
<dbReference type="GO" id="GO:0006629">
    <property type="term" value="P:lipid metabolic process"/>
    <property type="evidence" value="ECO:0007669"/>
    <property type="project" value="UniProtKB-KW"/>
</dbReference>
<evidence type="ECO:0000256" key="5">
    <source>
        <dbReference type="ARBA" id="ARBA00023136"/>
    </source>
</evidence>
<comment type="function">
    <text evidence="6">Catalyzes the transfer of a lysyl group from L-lysyl-tRNA(Lys) to membrane-bound phosphatidylglycerol (PG), which produces lysylphosphatidylglycerol (LPG), a major component of the bacterial membrane with a positive net charge. LPG synthesis contributes to bacterial virulence as it is involved in the resistance mechanism against cationic antimicrobial peptides (CAMP) produces by the host's immune system (defensins, cathelicidins) and by the competing microorganisms.</text>
</comment>
<dbReference type="eggNOG" id="ENOG5030R41">
    <property type="taxonomic scope" value="Bacteria"/>
</dbReference>
<dbReference type="Pfam" id="PF03706">
    <property type="entry name" value="LPG_synthase_TM"/>
    <property type="match status" value="1"/>
</dbReference>
<dbReference type="EC" id="2.3.2.3" evidence="6"/>
<evidence type="ECO:0000313" key="8">
    <source>
        <dbReference type="Proteomes" id="UP000012589"/>
    </source>
</evidence>
<keyword evidence="2" id="KW-1003">Cell membrane</keyword>
<comment type="catalytic activity">
    <reaction evidence="6">
        <text>L-lysyl-tRNA(Lys) + a 1,2-diacyl-sn-glycero-3-phospho-(1'-sn-glycerol) = a 1,2-diacyl-sn-glycero-3-phospho-1'-(3'-O-L-lysyl)-sn-glycerol + tRNA(Lys)</text>
        <dbReference type="Rhea" id="RHEA:10668"/>
        <dbReference type="Rhea" id="RHEA-COMP:9696"/>
        <dbReference type="Rhea" id="RHEA-COMP:9697"/>
        <dbReference type="ChEBI" id="CHEBI:64716"/>
        <dbReference type="ChEBI" id="CHEBI:75792"/>
        <dbReference type="ChEBI" id="CHEBI:78442"/>
        <dbReference type="ChEBI" id="CHEBI:78529"/>
        <dbReference type="EC" id="2.3.2.3"/>
    </reaction>
</comment>
<comment type="similarity">
    <text evidence="6">Belongs to the LPG synthase family.</text>
</comment>
<dbReference type="GO" id="GO:0005886">
    <property type="term" value="C:plasma membrane"/>
    <property type="evidence" value="ECO:0007669"/>
    <property type="project" value="UniProtKB-SubCell"/>
</dbReference>
<dbReference type="HOGENOM" id="CLU_975724_0_0_9"/>
<evidence type="ECO:0000256" key="1">
    <source>
        <dbReference type="ARBA" id="ARBA00004651"/>
    </source>
</evidence>
<evidence type="ECO:0000256" key="4">
    <source>
        <dbReference type="ARBA" id="ARBA00022989"/>
    </source>
</evidence>
<protein>
    <recommendedName>
        <fullName evidence="6">Phosphatidylglycerol lysyltransferase</fullName>
        <ecNumber evidence="6">2.3.2.3</ecNumber>
    </recommendedName>
    <alternativeName>
        <fullName evidence="6">Lysylphosphatidylglycerol synthase</fullName>
    </alternativeName>
</protein>
<evidence type="ECO:0000256" key="3">
    <source>
        <dbReference type="ARBA" id="ARBA00022692"/>
    </source>
</evidence>
<dbReference type="GO" id="GO:0046677">
    <property type="term" value="P:response to antibiotic"/>
    <property type="evidence" value="ECO:0007669"/>
    <property type="project" value="UniProtKB-KW"/>
</dbReference>
<dbReference type="EMBL" id="AQFT01000001">
    <property type="protein sequence ID" value="EMZ39701.1"/>
    <property type="molecule type" value="Genomic_DNA"/>
</dbReference>
<gene>
    <name evidence="6" type="primary">mprF</name>
    <name evidence="7" type="ORF">C823_00034</name>
</gene>
<dbReference type="STRING" id="1235802.C823_00034"/>
<dbReference type="Proteomes" id="UP000012589">
    <property type="component" value="Unassembled WGS sequence"/>
</dbReference>
<dbReference type="AlphaFoldDB" id="N2BHM0"/>
<feature type="transmembrane region" description="Helical" evidence="6">
    <location>
        <begin position="251"/>
        <end position="276"/>
    </location>
</feature>
<feature type="transmembrane region" description="Helical" evidence="6">
    <location>
        <begin position="207"/>
        <end position="231"/>
    </location>
</feature>
<evidence type="ECO:0000256" key="2">
    <source>
        <dbReference type="ARBA" id="ARBA00022475"/>
    </source>
</evidence>
<comment type="subcellular location">
    <subcellularLocation>
        <location evidence="1 6">Cell membrane</location>
        <topology evidence="1 6">Multi-pass membrane protein</topology>
    </subcellularLocation>
</comment>
<dbReference type="PATRIC" id="fig|1235802.3.peg.34"/>
<feature type="transmembrane region" description="Helical" evidence="6">
    <location>
        <begin position="7"/>
        <end position="26"/>
    </location>
</feature>
<keyword evidence="8" id="KW-1185">Reference proteome</keyword>
<keyword evidence="6" id="KW-0046">Antibiotic resistance</keyword>
<proteinExistence type="inferred from homology"/>
<organism evidence="7 8">
    <name type="scientific">Eubacterium plexicaudatum ASF492</name>
    <dbReference type="NCBI Taxonomy" id="1235802"/>
    <lineage>
        <taxon>Bacteria</taxon>
        <taxon>Bacillati</taxon>
        <taxon>Bacillota</taxon>
        <taxon>Clostridia</taxon>
        <taxon>Eubacteriales</taxon>
        <taxon>Eubacteriaceae</taxon>
        <taxon>Eubacterium</taxon>
    </lineage>
</organism>
<reference evidence="7 8" key="1">
    <citation type="journal article" date="2014" name="Genome Announc.">
        <title>Draft genome sequences of the altered schaedler flora, a defined bacterial community from gnotobiotic mice.</title>
        <authorList>
            <person name="Wannemuehler M.J."/>
            <person name="Overstreet A.M."/>
            <person name="Ward D.V."/>
            <person name="Phillips G.J."/>
        </authorList>
    </citation>
    <scope>NUCLEOTIDE SEQUENCE [LARGE SCALE GENOMIC DNA]</scope>
    <source>
        <strain evidence="7 8">ASF492</strain>
    </source>
</reference>
<name>N2BHM0_9FIRM</name>
<sequence>MRQERVYFMINSMVIVFSTLIFVISYRGKTDLLFVENGLAVIILLGTVIAVNMFKCIRLYFALYGTKISLKEHIKQYCKTVPVSMLVPLKAGDIFRGYCYGYKTNHYLRAFIIILLDRFIDTLALVTVTFFLILSGHEAVPALVYLMLLFLVLVIAGYYIFPGLYSYWNDYFIRNKASVRRNSFLQLLRRCHVIYAETANLIRGRCLFLYGISVLAWGIEIGGMVCIRNILLEEVSLQVIIDYLNSALGMSRVICLQRFVFFSVVFMLLLYLLMYVRKIAKERKL</sequence>
<feature type="transmembrane region" description="Helical" evidence="6">
    <location>
        <begin position="38"/>
        <end position="61"/>
    </location>
</feature>
<keyword evidence="6" id="KW-0443">Lipid metabolism</keyword>
<accession>N2BHM0</accession>
<dbReference type="InterPro" id="IPR022791">
    <property type="entry name" value="L-PG_synthase/AglD"/>
</dbReference>
<comment type="caution">
    <text evidence="7">The sequence shown here is derived from an EMBL/GenBank/DDBJ whole genome shotgun (WGS) entry which is preliminary data.</text>
</comment>
<feature type="transmembrane region" description="Helical" evidence="6">
    <location>
        <begin position="139"/>
        <end position="161"/>
    </location>
</feature>
<keyword evidence="4 6" id="KW-1133">Transmembrane helix</keyword>
<evidence type="ECO:0000313" key="7">
    <source>
        <dbReference type="EMBL" id="EMZ39701.1"/>
    </source>
</evidence>
<dbReference type="GO" id="GO:0050071">
    <property type="term" value="F:phosphatidylglycerol lysyltransferase activity"/>
    <property type="evidence" value="ECO:0007669"/>
    <property type="project" value="UniProtKB-EC"/>
</dbReference>
<feature type="transmembrane region" description="Helical" evidence="6">
    <location>
        <begin position="110"/>
        <end position="133"/>
    </location>
</feature>
<keyword evidence="5 6" id="KW-0472">Membrane</keyword>